<feature type="region of interest" description="Disordered" evidence="1">
    <location>
        <begin position="232"/>
        <end position="261"/>
    </location>
</feature>
<feature type="compositionally biased region" description="Low complexity" evidence="1">
    <location>
        <begin position="245"/>
        <end position="254"/>
    </location>
</feature>
<dbReference type="OrthoDB" id="6345017at2759"/>
<keyword evidence="2" id="KW-0472">Membrane</keyword>
<sequence>MFKHFEDYVKQQEKKYGNEMEVIPVCQCDQHSQINLGSYSIKMMLQTYFVYIKLFFVLFVHVKAQSNQSVNLVVANPYFVAIEEGQNVTIVCRAISPITSCVFTLAGVENPIILRENDTEVRSNNYEYAGDGFESGQCGITIHGIKKENNGKAFCIVDLNQHLRDIKADIPITITKELPIDNKTRTIWGIILFTVLTVIFNIVLLYCYIRGQKSAKKTKRALSQSHINPAAANITASEQNDVEKQQSVASSSSANQPVENK</sequence>
<evidence type="ECO:0008006" key="5">
    <source>
        <dbReference type="Google" id="ProtNLM"/>
    </source>
</evidence>
<organism evidence="3 4">
    <name type="scientific">Chironomus riparius</name>
    <dbReference type="NCBI Taxonomy" id="315576"/>
    <lineage>
        <taxon>Eukaryota</taxon>
        <taxon>Metazoa</taxon>
        <taxon>Ecdysozoa</taxon>
        <taxon>Arthropoda</taxon>
        <taxon>Hexapoda</taxon>
        <taxon>Insecta</taxon>
        <taxon>Pterygota</taxon>
        <taxon>Neoptera</taxon>
        <taxon>Endopterygota</taxon>
        <taxon>Diptera</taxon>
        <taxon>Nematocera</taxon>
        <taxon>Chironomoidea</taxon>
        <taxon>Chironomidae</taxon>
        <taxon>Chironominae</taxon>
        <taxon>Chironomus</taxon>
    </lineage>
</organism>
<dbReference type="AlphaFoldDB" id="A0A9N9RNA7"/>
<gene>
    <name evidence="3" type="ORF">CHIRRI_LOCUS3201</name>
</gene>
<evidence type="ECO:0000256" key="2">
    <source>
        <dbReference type="SAM" id="Phobius"/>
    </source>
</evidence>
<reference evidence="3" key="1">
    <citation type="submission" date="2022-01" db="EMBL/GenBank/DDBJ databases">
        <authorList>
            <person name="King R."/>
        </authorList>
    </citation>
    <scope>NUCLEOTIDE SEQUENCE</scope>
</reference>
<accession>A0A9N9RNA7</accession>
<evidence type="ECO:0000313" key="4">
    <source>
        <dbReference type="Proteomes" id="UP001153620"/>
    </source>
</evidence>
<dbReference type="Proteomes" id="UP001153620">
    <property type="component" value="Chromosome 1"/>
</dbReference>
<evidence type="ECO:0000256" key="1">
    <source>
        <dbReference type="SAM" id="MobiDB-lite"/>
    </source>
</evidence>
<keyword evidence="2" id="KW-1133">Transmembrane helix</keyword>
<proteinExistence type="predicted"/>
<keyword evidence="4" id="KW-1185">Reference proteome</keyword>
<feature type="transmembrane region" description="Helical" evidence="2">
    <location>
        <begin position="187"/>
        <end position="209"/>
    </location>
</feature>
<evidence type="ECO:0000313" key="3">
    <source>
        <dbReference type="EMBL" id="CAG9800251.1"/>
    </source>
</evidence>
<name>A0A9N9RNA7_9DIPT</name>
<protein>
    <recommendedName>
        <fullName evidence="5">Immunoglobulin subtype domain-containing protein</fullName>
    </recommendedName>
</protein>
<dbReference type="EMBL" id="OU895877">
    <property type="protein sequence ID" value="CAG9800251.1"/>
    <property type="molecule type" value="Genomic_DNA"/>
</dbReference>
<reference evidence="3" key="2">
    <citation type="submission" date="2022-10" db="EMBL/GenBank/DDBJ databases">
        <authorList>
            <consortium name="ENA_rothamsted_submissions"/>
            <consortium name="culmorum"/>
            <person name="King R."/>
        </authorList>
    </citation>
    <scope>NUCLEOTIDE SEQUENCE</scope>
</reference>
<keyword evidence="2" id="KW-0812">Transmembrane</keyword>